<dbReference type="Gene3D" id="1.10.390.20">
    <property type="match status" value="1"/>
</dbReference>
<evidence type="ECO:0000313" key="2">
    <source>
        <dbReference type="EMBL" id="AJT51532.1"/>
    </source>
</evidence>
<evidence type="ECO:0000313" key="3">
    <source>
        <dbReference type="Proteomes" id="UP000003645"/>
    </source>
</evidence>
<dbReference type="InterPro" id="IPR032489">
    <property type="entry name" value="DUF5048"/>
</dbReference>
<keyword evidence="3" id="KW-1185">Reference proteome</keyword>
<accession>A0A0D4CN34</accession>
<keyword evidence="2" id="KW-0969">Cilium</keyword>
<keyword evidence="2" id="KW-0282">Flagellum</keyword>
<protein>
    <submittedName>
        <fullName evidence="2">Flagellin</fullName>
    </submittedName>
</protein>
<sequence>MLAYRKPNYNQTLPNIVTGMEATTSGRTASVLRQPIRNLQTTIQVLDTDGSIIDTITGHVVDGTINYSATSLIRRTGSLRMIVDPEYLPSKKSVVWFGKRFRVYQGIVDLYNNPKEAVNFLLGTFWVDDSSLTYDEDSGSISVTLSDKMTLWEDRGLENEIKIDIGTPMSQCMRMIMELVGETNFGYMYESNSEEVMPYKYDKQAGTMITDIIQDFRDMYMDYICGYDVLGRFEYRKIEMQKKDETREPKWQFDTTASDRSDLTLSFNESYTLKDVANRVVVIGSTNVKTGYTPKGEVKIVDASNPFSVDAIGTRTKVVTNSDLTNDLQCVAQARYELWKTAHFQEQVDITVVPVYLLQPNDLITVTNPVTRETYRYMIDTISTDLGVDGVMSITAHKMYYVGLDYGKAEMPVVEALKNGIEHLGWLSLGEQRAKDCYGISGSGDNTIMVRFIVGEKGGEQASTTPYYTTKNQTLELDITDFQKLDMKNQNGDTGRSKGDYADRILGHEMFHAVCNDYYGAFKIGDIPTWWKEGFAELLHGAKERYQSMVGYAGNDETKKAIIDHAKNQLLTNYWGGTSDDYVYSYSIAAAIYYLCGTKERFQQMFQNIATQENVGLDFLYKALPFLGNSSQEIANKIIDEMDKMPLWTYLNDNTDTDTCSIGGSHMMNIYNHALDAEDVFNNDEATTISLGFKIRYDE</sequence>
<dbReference type="HOGENOM" id="CLU_394658_0_0_9"/>
<proteinExistence type="predicted"/>
<keyword evidence="2" id="KW-0614">Plasmid</keyword>
<organism evidence="2 3">
    <name type="scientific">Limosilactobacillus mucosae LM1</name>
    <dbReference type="NCBI Taxonomy" id="1130798"/>
    <lineage>
        <taxon>Bacteria</taxon>
        <taxon>Bacillati</taxon>
        <taxon>Bacillota</taxon>
        <taxon>Bacilli</taxon>
        <taxon>Lactobacillales</taxon>
        <taxon>Lactobacillaceae</taxon>
        <taxon>Limosilactobacillus</taxon>
    </lineage>
</organism>
<dbReference type="EMBL" id="CP011014">
    <property type="protein sequence ID" value="AJT51532.1"/>
    <property type="molecule type" value="Genomic_DNA"/>
</dbReference>
<dbReference type="RefSeq" id="WP_039946328.1">
    <property type="nucleotide sequence ID" value="NZ_CP011014.1"/>
</dbReference>
<name>A0A0D4CN34_LIMMU</name>
<dbReference type="AlphaFoldDB" id="A0A0D4CN34"/>
<reference evidence="2 3" key="1">
    <citation type="journal article" date="2012" name="J. Bacteriol.">
        <title>Genome sequence of Lactobacillus mucosae LM1, isolated from piglet feces.</title>
        <authorList>
            <person name="Lee J.H."/>
            <person name="Valeriano V.D."/>
            <person name="Shin Y.R."/>
            <person name="Chae J.P."/>
            <person name="Kim G.B."/>
            <person name="Ham J.S."/>
            <person name="Chun J."/>
            <person name="Kang D.K."/>
        </authorList>
    </citation>
    <scope>NUCLEOTIDE SEQUENCE [LARGE SCALE GENOMIC DNA]</scope>
    <source>
        <strain evidence="2 3">LM1</strain>
        <plasmid evidence="2">pLM1</plasmid>
    </source>
</reference>
<keyword evidence="2" id="KW-0966">Cell projection</keyword>
<dbReference type="KEGG" id="lmu:LBLM1_10865"/>
<dbReference type="Pfam" id="PF16467">
    <property type="entry name" value="DUF5048"/>
    <property type="match status" value="1"/>
</dbReference>
<gene>
    <name evidence="2" type="ORF">LBLM1_10865</name>
</gene>
<geneLocation type="plasmid" evidence="2 3">
    <name>pLM1</name>
</geneLocation>
<evidence type="ECO:0000259" key="1">
    <source>
        <dbReference type="Pfam" id="PF16467"/>
    </source>
</evidence>
<dbReference type="Proteomes" id="UP000003645">
    <property type="component" value="Plasmid pLM1"/>
</dbReference>
<feature type="domain" description="DUF5048" evidence="1">
    <location>
        <begin position="306"/>
        <end position="400"/>
    </location>
</feature>